<evidence type="ECO:0000256" key="7">
    <source>
        <dbReference type="SAM" id="Phobius"/>
    </source>
</evidence>
<feature type="transmembrane region" description="Helical" evidence="7">
    <location>
        <begin position="516"/>
        <end position="537"/>
    </location>
</feature>
<dbReference type="InterPro" id="IPR049453">
    <property type="entry name" value="Memb_transporter_dom"/>
</dbReference>
<name>A0ABT8R246_9BACT</name>
<proteinExistence type="inferred from homology"/>
<evidence type="ECO:0000256" key="2">
    <source>
        <dbReference type="ARBA" id="ARBA00022475"/>
    </source>
</evidence>
<comment type="subcellular location">
    <subcellularLocation>
        <location evidence="1">Cell membrane</location>
        <topology evidence="1">Multi-pass membrane protein</topology>
    </subcellularLocation>
</comment>
<evidence type="ECO:0000313" key="10">
    <source>
        <dbReference type="Proteomes" id="UP001168528"/>
    </source>
</evidence>
<sequence>MNFSKLISRIKVFIRQESFEPDTSRALLVTVALIMPITISHLVGKPLLGVFVGLTAQLLTSARWQGTYPQRALIIFTGTLCIGIAAFIGTLAGSYLVTAALFMALVAFLASLARGLGDYGQTLGICAVILFLFSLRAPNDLITAFERMSLVYIGGTWAAFLLLFYWPFSPNLPLLLKIAHPWEICSSLMQAIATHTFIEAEEDDDFTKRVNMLRVAVNTVLSLSKRHMNGLTAIRRDLLKITREAYRFGATTAALREELANMPADIRSLNLMTSVEKIAGNLSKAAKLIADAVITQKKKKLQPLQDSIAEAKVQVVILHEQADAAVLNTPARLAIQHIISLMESAVGYLDIVYTLLNRIQTKQVTRQRTQALILKFNFRKWWQKMQFKLQPNAMLLKHSQRVAIVTVVGLTLYYTLDLPRGQWIVLTIMVLLQPDFSTTKERTQDRLLGTMAGVILGTLLLIYHLHFSLLIIAISVCAFFFVYLQAKNYRLAVVFVTIMLVGILEVSEFVGWQIAAYRLLATLIGGMLSILAAYVLWPSWESMQFPARMAKALKANRDYLWQIGHELQDKTGFHARVVSDQRKAEAENINLLDTVKRLAQEPDSIRDRVKNAQKLAYYNNRLTKELTSFAAFLPSLKADFDYTEAVSIIQELTKVMDELSTDIAQNKPVLHKPDLEAILGRMNVEIKEIEQILHHSNQKSNQLEEMVLNYELIFSLLDKIAHELGSMMNLMDQETDVKASSTASTTPVVQP</sequence>
<dbReference type="PANTHER" id="PTHR30509:SF9">
    <property type="entry name" value="MULTIDRUG RESISTANCE PROTEIN MDTO"/>
    <property type="match status" value="1"/>
</dbReference>
<dbReference type="PANTHER" id="PTHR30509">
    <property type="entry name" value="P-HYDROXYBENZOIC ACID EFFLUX PUMP SUBUNIT-RELATED"/>
    <property type="match status" value="1"/>
</dbReference>
<comment type="caution">
    <text evidence="9">The sequence shown here is derived from an EMBL/GenBank/DDBJ whole genome shotgun (WGS) entry which is preliminary data.</text>
</comment>
<evidence type="ECO:0000256" key="5">
    <source>
        <dbReference type="ARBA" id="ARBA00023136"/>
    </source>
</evidence>
<feature type="transmembrane region" description="Helical" evidence="7">
    <location>
        <begin position="26"/>
        <end position="48"/>
    </location>
</feature>
<feature type="transmembrane region" description="Helical" evidence="7">
    <location>
        <begin position="451"/>
        <end position="484"/>
    </location>
</feature>
<keyword evidence="4 7" id="KW-1133">Transmembrane helix</keyword>
<feature type="transmembrane region" description="Helical" evidence="7">
    <location>
        <begin position="149"/>
        <end position="168"/>
    </location>
</feature>
<evidence type="ECO:0000313" key="9">
    <source>
        <dbReference type="EMBL" id="MDO1445706.1"/>
    </source>
</evidence>
<evidence type="ECO:0000256" key="4">
    <source>
        <dbReference type="ARBA" id="ARBA00022989"/>
    </source>
</evidence>
<keyword evidence="3 7" id="KW-0812">Transmembrane</keyword>
<keyword evidence="5 7" id="KW-0472">Membrane</keyword>
<dbReference type="EMBL" id="JAUKPO010000002">
    <property type="protein sequence ID" value="MDO1445706.1"/>
    <property type="molecule type" value="Genomic_DNA"/>
</dbReference>
<reference evidence="9" key="1">
    <citation type="submission" date="2023-07" db="EMBL/GenBank/DDBJ databases">
        <title>The genome sequence of Rhodocytophaga aerolata KACC 12507.</title>
        <authorList>
            <person name="Zhang X."/>
        </authorList>
    </citation>
    <scope>NUCLEOTIDE SEQUENCE</scope>
    <source>
        <strain evidence="9">KACC 12507</strain>
    </source>
</reference>
<protein>
    <submittedName>
        <fullName evidence="9">FUSC family protein</fullName>
    </submittedName>
</protein>
<dbReference type="RefSeq" id="WP_302036507.1">
    <property type="nucleotide sequence ID" value="NZ_JAUKPO010000002.1"/>
</dbReference>
<comment type="similarity">
    <text evidence="6">Belongs to the YccS/YhfK family.</text>
</comment>
<organism evidence="9 10">
    <name type="scientific">Rhodocytophaga aerolata</name>
    <dbReference type="NCBI Taxonomy" id="455078"/>
    <lineage>
        <taxon>Bacteria</taxon>
        <taxon>Pseudomonadati</taxon>
        <taxon>Bacteroidota</taxon>
        <taxon>Cytophagia</taxon>
        <taxon>Cytophagales</taxon>
        <taxon>Rhodocytophagaceae</taxon>
        <taxon>Rhodocytophaga</taxon>
    </lineage>
</organism>
<evidence type="ECO:0000256" key="1">
    <source>
        <dbReference type="ARBA" id="ARBA00004651"/>
    </source>
</evidence>
<accession>A0ABT8R246</accession>
<evidence type="ECO:0000256" key="3">
    <source>
        <dbReference type="ARBA" id="ARBA00022692"/>
    </source>
</evidence>
<dbReference type="Pfam" id="PF13515">
    <property type="entry name" value="FUSC_2"/>
    <property type="match status" value="1"/>
</dbReference>
<feature type="transmembrane region" description="Helical" evidence="7">
    <location>
        <begin position="68"/>
        <end position="88"/>
    </location>
</feature>
<feature type="transmembrane region" description="Helical" evidence="7">
    <location>
        <begin position="119"/>
        <end position="137"/>
    </location>
</feature>
<evidence type="ECO:0000259" key="8">
    <source>
        <dbReference type="Pfam" id="PF13515"/>
    </source>
</evidence>
<dbReference type="Proteomes" id="UP001168528">
    <property type="component" value="Unassembled WGS sequence"/>
</dbReference>
<gene>
    <name evidence="9" type="ORF">Q0590_05565</name>
</gene>
<evidence type="ECO:0000256" key="6">
    <source>
        <dbReference type="ARBA" id="ARBA00043993"/>
    </source>
</evidence>
<feature type="transmembrane region" description="Helical" evidence="7">
    <location>
        <begin position="491"/>
        <end position="510"/>
    </location>
</feature>
<keyword evidence="2" id="KW-1003">Cell membrane</keyword>
<feature type="domain" description="Integral membrane bound transporter" evidence="8">
    <location>
        <begin position="411"/>
        <end position="531"/>
    </location>
</feature>
<keyword evidence="10" id="KW-1185">Reference proteome</keyword>